<comment type="similarity">
    <text evidence="1 2">Belongs to the polypeptide deformylase family.</text>
</comment>
<comment type="caution">
    <text evidence="3">The sequence shown here is derived from an EMBL/GenBank/DDBJ whole genome shotgun (WGS) entry which is preliminary data.</text>
</comment>
<dbReference type="InterPro" id="IPR036821">
    <property type="entry name" value="Peptide_deformylase_sf"/>
</dbReference>
<keyword evidence="2" id="KW-0378">Hydrolase</keyword>
<dbReference type="NCBIfam" id="TIGR00079">
    <property type="entry name" value="pept_deformyl"/>
    <property type="match status" value="1"/>
</dbReference>
<accession>A0A2N1PUF8</accession>
<dbReference type="AlphaFoldDB" id="A0A2N1PUF8"/>
<dbReference type="Pfam" id="PF01327">
    <property type="entry name" value="Pep_deformylase"/>
    <property type="match status" value="1"/>
</dbReference>
<dbReference type="GO" id="GO:0042586">
    <property type="term" value="F:peptide deformylase activity"/>
    <property type="evidence" value="ECO:0007669"/>
    <property type="project" value="UniProtKB-UniRule"/>
</dbReference>
<dbReference type="GO" id="GO:0006412">
    <property type="term" value="P:translation"/>
    <property type="evidence" value="ECO:0007669"/>
    <property type="project" value="UniProtKB-UniRule"/>
</dbReference>
<evidence type="ECO:0000313" key="3">
    <source>
        <dbReference type="EMBL" id="PKK91960.1"/>
    </source>
</evidence>
<dbReference type="PIRSF" id="PIRSF004749">
    <property type="entry name" value="Pep_def"/>
    <property type="match status" value="1"/>
</dbReference>
<dbReference type="EC" id="3.5.1.88" evidence="2"/>
<dbReference type="HAMAP" id="MF_00163">
    <property type="entry name" value="Pep_deformylase"/>
    <property type="match status" value="1"/>
</dbReference>
<feature type="binding site" evidence="2">
    <location>
        <position position="137"/>
    </location>
    <ligand>
        <name>Fe cation</name>
        <dbReference type="ChEBI" id="CHEBI:24875"/>
    </ligand>
</feature>
<comment type="catalytic activity">
    <reaction evidence="2">
        <text>N-terminal N-formyl-L-methionyl-[peptide] + H2O = N-terminal L-methionyl-[peptide] + formate</text>
        <dbReference type="Rhea" id="RHEA:24420"/>
        <dbReference type="Rhea" id="RHEA-COMP:10639"/>
        <dbReference type="Rhea" id="RHEA-COMP:10640"/>
        <dbReference type="ChEBI" id="CHEBI:15377"/>
        <dbReference type="ChEBI" id="CHEBI:15740"/>
        <dbReference type="ChEBI" id="CHEBI:49298"/>
        <dbReference type="ChEBI" id="CHEBI:64731"/>
        <dbReference type="EC" id="3.5.1.88"/>
    </reaction>
</comment>
<keyword evidence="2" id="KW-0408">Iron</keyword>
<keyword evidence="2" id="KW-0479">Metal-binding</keyword>
<dbReference type="SUPFAM" id="SSF56420">
    <property type="entry name" value="Peptide deformylase"/>
    <property type="match status" value="1"/>
</dbReference>
<sequence>MVPFEIVTYGDPILQKKSDPIVNFDDEIREVARRMLLTMYEEPGVGLAAPQVGLNIRLVVMDSGSGPRILVNPEILFKSDETDIMEEGCLSFPGIQVEVERSLEVEYRADIEIFNGQELTSGETRHFSEFEARILQHETDHLDGVFFVDRTIPLHRAKIRKNLEKLRRQTMVRLGLAKAPGRALRGAAR</sequence>
<dbReference type="Proteomes" id="UP000233256">
    <property type="component" value="Unassembled WGS sequence"/>
</dbReference>
<name>A0A2N1PUF8_9BACT</name>
<evidence type="ECO:0000256" key="1">
    <source>
        <dbReference type="ARBA" id="ARBA00010759"/>
    </source>
</evidence>
<dbReference type="PANTHER" id="PTHR10458:SF22">
    <property type="entry name" value="PEPTIDE DEFORMYLASE"/>
    <property type="match status" value="1"/>
</dbReference>
<evidence type="ECO:0000256" key="2">
    <source>
        <dbReference type="HAMAP-Rule" id="MF_00163"/>
    </source>
</evidence>
<comment type="function">
    <text evidence="2">Removes the formyl group from the N-terminal Met of newly synthesized proteins. Requires at least a dipeptide for an efficient rate of reaction. N-terminal L-methionine is a prerequisite for activity but the enzyme has broad specificity at other positions.</text>
</comment>
<comment type="cofactor">
    <cofactor evidence="2">
        <name>Fe(2+)</name>
        <dbReference type="ChEBI" id="CHEBI:29033"/>
    </cofactor>
    <text evidence="2">Binds 1 Fe(2+) ion.</text>
</comment>
<evidence type="ECO:0000313" key="4">
    <source>
        <dbReference type="Proteomes" id="UP000233256"/>
    </source>
</evidence>
<dbReference type="GO" id="GO:0046872">
    <property type="term" value="F:metal ion binding"/>
    <property type="evidence" value="ECO:0007669"/>
    <property type="project" value="UniProtKB-KW"/>
</dbReference>
<dbReference type="PRINTS" id="PR01576">
    <property type="entry name" value="PDEFORMYLASE"/>
</dbReference>
<protein>
    <recommendedName>
        <fullName evidence="2">Peptide deformylase</fullName>
        <shortName evidence="2">PDF</shortName>
        <ecNumber evidence="2">3.5.1.88</ecNumber>
    </recommendedName>
    <alternativeName>
        <fullName evidence="2">Polypeptide deformylase</fullName>
    </alternativeName>
</protein>
<dbReference type="InterPro" id="IPR023635">
    <property type="entry name" value="Peptide_deformylase"/>
</dbReference>
<dbReference type="Gene3D" id="3.90.45.10">
    <property type="entry name" value="Peptide deformylase"/>
    <property type="match status" value="1"/>
</dbReference>
<reference evidence="3 4" key="1">
    <citation type="journal article" date="2017" name="ISME J.">
        <title>Potential for microbial H2 and metal transformations associated with novel bacteria and archaea in deep terrestrial subsurface sediments.</title>
        <authorList>
            <person name="Hernsdorf A.W."/>
            <person name="Amano Y."/>
            <person name="Miyakawa K."/>
            <person name="Ise K."/>
            <person name="Suzuki Y."/>
            <person name="Anantharaman K."/>
            <person name="Probst A."/>
            <person name="Burstein D."/>
            <person name="Thomas B.C."/>
            <person name="Banfield J.F."/>
        </authorList>
    </citation>
    <scope>NUCLEOTIDE SEQUENCE [LARGE SCALE GENOMIC DNA]</scope>
    <source>
        <strain evidence="3">HGW-Wallbacteria-1</strain>
    </source>
</reference>
<dbReference type="EMBL" id="PGXC01000001">
    <property type="protein sequence ID" value="PKK91960.1"/>
    <property type="molecule type" value="Genomic_DNA"/>
</dbReference>
<feature type="active site" evidence="2">
    <location>
        <position position="138"/>
    </location>
</feature>
<feature type="binding site" evidence="2">
    <location>
        <position position="141"/>
    </location>
    <ligand>
        <name>Fe cation</name>
        <dbReference type="ChEBI" id="CHEBI:24875"/>
    </ligand>
</feature>
<feature type="binding site" evidence="2">
    <location>
        <position position="89"/>
    </location>
    <ligand>
        <name>Fe cation</name>
        <dbReference type="ChEBI" id="CHEBI:24875"/>
    </ligand>
</feature>
<proteinExistence type="inferred from homology"/>
<dbReference type="PANTHER" id="PTHR10458">
    <property type="entry name" value="PEPTIDE DEFORMYLASE"/>
    <property type="match status" value="1"/>
</dbReference>
<dbReference type="CDD" id="cd00487">
    <property type="entry name" value="Pep_deformylase"/>
    <property type="match status" value="1"/>
</dbReference>
<keyword evidence="2" id="KW-0648">Protein biosynthesis</keyword>
<dbReference type="NCBIfam" id="NF001159">
    <property type="entry name" value="PRK00150.1-3"/>
    <property type="match status" value="1"/>
</dbReference>
<gene>
    <name evidence="2 3" type="primary">def</name>
    <name evidence="3" type="ORF">CVV64_00610</name>
</gene>
<organism evidence="3 4">
    <name type="scientific">Candidatus Wallbacteria bacterium HGW-Wallbacteria-1</name>
    <dbReference type="NCBI Taxonomy" id="2013854"/>
    <lineage>
        <taxon>Bacteria</taxon>
        <taxon>Candidatus Walliibacteriota</taxon>
    </lineage>
</organism>